<sequence>MAAEMLNGVPPVLCAEPRWSRVAGRRTKEDSTGIREPEMNRERLRASSPQSGSGPRPLRAAQGLVPSERLRASSPQSGSGPRPLRAAQGLVPSERRATSPQSGSGPRPLRAAQGLVPSERLRASSPQSGSGPRPPQTGGPRPHVTLPLRLKRLMGRRVPQGPGGGRTSSFMSC</sequence>
<protein>
    <submittedName>
        <fullName evidence="2">Uncharacterized protein</fullName>
    </submittedName>
</protein>
<evidence type="ECO:0000313" key="3">
    <source>
        <dbReference type="Proteomes" id="UP001148018"/>
    </source>
</evidence>
<dbReference type="Proteomes" id="UP001148018">
    <property type="component" value="Unassembled WGS sequence"/>
</dbReference>
<evidence type="ECO:0000256" key="1">
    <source>
        <dbReference type="SAM" id="MobiDB-lite"/>
    </source>
</evidence>
<accession>A0A9Q0EMA6</accession>
<dbReference type="EMBL" id="JANIIK010000038">
    <property type="protein sequence ID" value="KAJ3610207.1"/>
    <property type="molecule type" value="Genomic_DNA"/>
</dbReference>
<feature type="compositionally biased region" description="Basic and acidic residues" evidence="1">
    <location>
        <begin position="26"/>
        <end position="45"/>
    </location>
</feature>
<proteinExistence type="predicted"/>
<dbReference type="AlphaFoldDB" id="A0A9Q0EMA6"/>
<reference evidence="2" key="1">
    <citation type="submission" date="2022-07" db="EMBL/GenBank/DDBJ databases">
        <title>Chromosome-level genome of Muraenolepis orangiensis.</title>
        <authorList>
            <person name="Kim J."/>
        </authorList>
    </citation>
    <scope>NUCLEOTIDE SEQUENCE</scope>
    <source>
        <strain evidence="2">KU_S4_2022</strain>
        <tissue evidence="2">Muscle</tissue>
    </source>
</reference>
<evidence type="ECO:0000313" key="2">
    <source>
        <dbReference type="EMBL" id="KAJ3610207.1"/>
    </source>
</evidence>
<organism evidence="2 3">
    <name type="scientific">Muraenolepis orangiensis</name>
    <name type="common">Patagonian moray cod</name>
    <dbReference type="NCBI Taxonomy" id="630683"/>
    <lineage>
        <taxon>Eukaryota</taxon>
        <taxon>Metazoa</taxon>
        <taxon>Chordata</taxon>
        <taxon>Craniata</taxon>
        <taxon>Vertebrata</taxon>
        <taxon>Euteleostomi</taxon>
        <taxon>Actinopterygii</taxon>
        <taxon>Neopterygii</taxon>
        <taxon>Teleostei</taxon>
        <taxon>Neoteleostei</taxon>
        <taxon>Acanthomorphata</taxon>
        <taxon>Zeiogadaria</taxon>
        <taxon>Gadariae</taxon>
        <taxon>Gadiformes</taxon>
        <taxon>Muraenolepidoidei</taxon>
        <taxon>Muraenolepididae</taxon>
        <taxon>Muraenolepis</taxon>
    </lineage>
</organism>
<keyword evidence="3" id="KW-1185">Reference proteome</keyword>
<name>A0A9Q0EMA6_9TELE</name>
<gene>
    <name evidence="2" type="ORF">NHX12_022301</name>
</gene>
<comment type="caution">
    <text evidence="2">The sequence shown here is derived from an EMBL/GenBank/DDBJ whole genome shotgun (WGS) entry which is preliminary data.</text>
</comment>
<feature type="region of interest" description="Disordered" evidence="1">
    <location>
        <begin position="1"/>
        <end position="173"/>
    </location>
</feature>